<evidence type="ECO:0000256" key="2">
    <source>
        <dbReference type="ARBA" id="ARBA00022448"/>
    </source>
</evidence>
<comment type="caution">
    <text evidence="6">The sequence shown here is derived from an EMBL/GenBank/DDBJ whole genome shotgun (WGS) entry which is preliminary data.</text>
</comment>
<keyword evidence="7" id="KW-1185">Reference proteome</keyword>
<accession>A0ABR6EA48</accession>
<dbReference type="PANTHER" id="PTHR30085:SF6">
    <property type="entry name" value="ABC TRANSPORTER GLUTAMINE-BINDING PROTEIN GLNH"/>
    <property type="match status" value="1"/>
</dbReference>
<dbReference type="InterPro" id="IPR001638">
    <property type="entry name" value="Solute-binding_3/MltF_N"/>
</dbReference>
<evidence type="ECO:0000256" key="4">
    <source>
        <dbReference type="SAM" id="MobiDB-lite"/>
    </source>
</evidence>
<evidence type="ECO:0000259" key="5">
    <source>
        <dbReference type="SMART" id="SM00062"/>
    </source>
</evidence>
<keyword evidence="3" id="KW-0732">Signal</keyword>
<feature type="domain" description="Solute-binding protein family 3/N-terminal" evidence="5">
    <location>
        <begin position="109"/>
        <end position="328"/>
    </location>
</feature>
<keyword evidence="2" id="KW-0813">Transport</keyword>
<feature type="region of interest" description="Disordered" evidence="4">
    <location>
        <begin position="34"/>
        <end position="99"/>
    </location>
</feature>
<name>A0ABR6EA48_9ACTN</name>
<dbReference type="Gene3D" id="3.40.190.10">
    <property type="entry name" value="Periplasmic binding protein-like II"/>
    <property type="match status" value="2"/>
</dbReference>
<dbReference type="SMART" id="SM00062">
    <property type="entry name" value="PBPb"/>
    <property type="match status" value="1"/>
</dbReference>
<feature type="non-terminal residue" evidence="6">
    <location>
        <position position="341"/>
    </location>
</feature>
<dbReference type="SUPFAM" id="SSF53850">
    <property type="entry name" value="Periplasmic binding protein-like II"/>
    <property type="match status" value="1"/>
</dbReference>
<comment type="similarity">
    <text evidence="1">Belongs to the bacterial solute-binding protein 3 family.</text>
</comment>
<organism evidence="6 7">
    <name type="scientific">Streptomyces durbertensis</name>
    <dbReference type="NCBI Taxonomy" id="2448886"/>
    <lineage>
        <taxon>Bacteria</taxon>
        <taxon>Bacillati</taxon>
        <taxon>Actinomycetota</taxon>
        <taxon>Actinomycetes</taxon>
        <taxon>Kitasatosporales</taxon>
        <taxon>Streptomycetaceae</taxon>
        <taxon>Streptomyces</taxon>
    </lineage>
</organism>
<dbReference type="EMBL" id="WMLF01000009">
    <property type="protein sequence ID" value="MBB1242216.1"/>
    <property type="molecule type" value="Genomic_DNA"/>
</dbReference>
<evidence type="ECO:0000256" key="3">
    <source>
        <dbReference type="ARBA" id="ARBA00022729"/>
    </source>
</evidence>
<sequence length="341" mass="36567">MREPRRTTDGRARRSPWYAGATSALVLLAVLAGGSAPFGGPAGGPDAEDPRAVSRTLTGERHVPHSGPADRTPPPPRPERCADGGDPAASLRPSTATGPAVRRIKQRGHLVVGVDQNSYRWSHRDPRTGELEGFDIDLVQAIARDLLGPDPDIVYRTIATDQRIPALRAGRVDLVVRTMTINCERAEKVAFSTAYFVATQQLLVPHNSPVTGYNPSVRGRTLCTAKTSTGEGLMAAYDLGAEVLTVPNQIDCLVRLQVGEVDGVMTDNALAAGLAAQDPSVRLVGGALTEEPYGVAMNLSDEDLVRRVNHVLEGYRAGGARSEWRRSYDLRLGDVMAQDPP</sequence>
<dbReference type="InterPro" id="IPR051455">
    <property type="entry name" value="Bact_solute-bind_prot3"/>
</dbReference>
<evidence type="ECO:0000256" key="1">
    <source>
        <dbReference type="ARBA" id="ARBA00010333"/>
    </source>
</evidence>
<dbReference type="CDD" id="cd13690">
    <property type="entry name" value="PBP2_GluB"/>
    <property type="match status" value="1"/>
</dbReference>
<evidence type="ECO:0000313" key="6">
    <source>
        <dbReference type="EMBL" id="MBB1242216.1"/>
    </source>
</evidence>
<feature type="compositionally biased region" description="Basic and acidic residues" evidence="4">
    <location>
        <begin position="48"/>
        <end position="63"/>
    </location>
</feature>
<protein>
    <submittedName>
        <fullName evidence="6">Glutamate ABC transporter substrate-binding protein</fullName>
    </submittedName>
</protein>
<dbReference type="PANTHER" id="PTHR30085">
    <property type="entry name" value="AMINO ACID ABC TRANSPORTER PERMEASE"/>
    <property type="match status" value="1"/>
</dbReference>
<dbReference type="Pfam" id="PF00497">
    <property type="entry name" value="SBP_bac_3"/>
    <property type="match status" value="1"/>
</dbReference>
<evidence type="ECO:0000313" key="7">
    <source>
        <dbReference type="Proteomes" id="UP000766698"/>
    </source>
</evidence>
<dbReference type="RefSeq" id="WP_182853647.1">
    <property type="nucleotide sequence ID" value="NZ_WMLF01000009.1"/>
</dbReference>
<dbReference type="Proteomes" id="UP000766698">
    <property type="component" value="Unassembled WGS sequence"/>
</dbReference>
<gene>
    <name evidence="6" type="ORF">GL263_01280</name>
</gene>
<reference evidence="7" key="1">
    <citation type="journal article" date="2020" name="Syst. Appl. Microbiol.">
        <title>Streptomyces alkaliterrae sp. nov., isolated from an alkaline soil, and emended descriptions of Streptomyces alkaliphilus, Streptomyces calidiresistens and Streptomyces durbertensis.</title>
        <authorList>
            <person name="Swiecimska M."/>
            <person name="Golinska P."/>
            <person name="Nouioui I."/>
            <person name="Wypij M."/>
            <person name="Rai M."/>
            <person name="Sangal V."/>
            <person name="Goodfellow M."/>
        </authorList>
    </citation>
    <scope>NUCLEOTIDE SEQUENCE [LARGE SCALE GENOMIC DNA]</scope>
    <source>
        <strain evidence="7">DSM 104538</strain>
    </source>
</reference>
<proteinExistence type="inferred from homology"/>